<gene>
    <name evidence="17" type="ORF">AKJ65_05925</name>
</gene>
<evidence type="ECO:0000256" key="1">
    <source>
        <dbReference type="ARBA" id="ARBA00004496"/>
    </source>
</evidence>
<evidence type="ECO:0000256" key="13">
    <source>
        <dbReference type="ARBA" id="ARBA00066936"/>
    </source>
</evidence>
<keyword evidence="4" id="KW-0820">tRNA-binding</keyword>
<dbReference type="PATRIC" id="fig|1698264.3.peg.128"/>
<comment type="catalytic activity">
    <reaction evidence="10">
        <text>guanosine(10) in tRNA + 2 S-adenosyl-L-methionine = N(2)-dimethylguanosine(10) in tRNA + 2 S-adenosyl-L-homocysteine + 2 H(+)</text>
        <dbReference type="Rhea" id="RHEA:43124"/>
        <dbReference type="Rhea" id="RHEA-COMP:10355"/>
        <dbReference type="Rhea" id="RHEA-COMP:10358"/>
        <dbReference type="ChEBI" id="CHEBI:15378"/>
        <dbReference type="ChEBI" id="CHEBI:57856"/>
        <dbReference type="ChEBI" id="CHEBI:59789"/>
        <dbReference type="ChEBI" id="CHEBI:74269"/>
        <dbReference type="ChEBI" id="CHEBI:74513"/>
        <dbReference type="EC" id="2.1.1.213"/>
    </reaction>
</comment>
<dbReference type="Proteomes" id="UP000070284">
    <property type="component" value="Unassembled WGS sequence"/>
</dbReference>
<comment type="function">
    <text evidence="11">Catalyzes the adenosylmethionine-dependent methylation of the exocyclic amino group (N(2)) of guanosine at position 10 of various tRNAs. Acts via a two-step process that leads to the formation of either N(2)-monomethyl (m(2)G) or N(2)-dimethylguanosine (m(2)(2)G).</text>
</comment>
<dbReference type="CDD" id="cd11715">
    <property type="entry name" value="THUMP_AdoMetMT"/>
    <property type="match status" value="1"/>
</dbReference>
<dbReference type="EMBL" id="LHXO01000098">
    <property type="protein sequence ID" value="KXA93791.1"/>
    <property type="molecule type" value="Genomic_DNA"/>
</dbReference>
<dbReference type="GO" id="GO:0005737">
    <property type="term" value="C:cytoplasm"/>
    <property type="evidence" value="ECO:0007669"/>
    <property type="project" value="UniProtKB-SubCell"/>
</dbReference>
<evidence type="ECO:0000259" key="16">
    <source>
        <dbReference type="Pfam" id="PF02926"/>
    </source>
</evidence>
<dbReference type="PANTHER" id="PTHR14911:SF13">
    <property type="entry name" value="TRNA (GUANINE(6)-N2)-METHYLTRANSFERASE THUMP3"/>
    <property type="match status" value="1"/>
</dbReference>
<evidence type="ECO:0000256" key="7">
    <source>
        <dbReference type="ARBA" id="ARBA00022691"/>
    </source>
</evidence>
<dbReference type="InterPro" id="IPR000241">
    <property type="entry name" value="RlmKL-like_Mtase"/>
</dbReference>
<reference evidence="17 18" key="1">
    <citation type="journal article" date="2016" name="Sci. Rep.">
        <title>Metabolic traits of an uncultured archaeal lineage -MSBL1- from brine pools of the Red Sea.</title>
        <authorList>
            <person name="Mwirichia R."/>
            <person name="Alam I."/>
            <person name="Rashid M."/>
            <person name="Vinu M."/>
            <person name="Ba-Alawi W."/>
            <person name="Anthony Kamau A."/>
            <person name="Kamanda Ngugi D."/>
            <person name="Goker M."/>
            <person name="Klenk H.P."/>
            <person name="Bajic V."/>
            <person name="Stingl U."/>
        </authorList>
    </citation>
    <scope>NUCLEOTIDE SEQUENCE [LARGE SCALE GENOMIC DNA]</scope>
    <source>
        <strain evidence="17">SCGC-AAA259E19</strain>
    </source>
</reference>
<name>A0A133UHU4_9EURY</name>
<evidence type="ECO:0000256" key="2">
    <source>
        <dbReference type="ARBA" id="ARBA00011245"/>
    </source>
</evidence>
<evidence type="ECO:0000259" key="15">
    <source>
        <dbReference type="Pfam" id="PF01170"/>
    </source>
</evidence>
<dbReference type="AlphaFoldDB" id="A0A133UHU4"/>
<keyword evidence="5" id="KW-0489">Methyltransferase</keyword>
<dbReference type="PANTHER" id="PTHR14911">
    <property type="entry name" value="THUMP DOMAIN-CONTAINING"/>
    <property type="match status" value="1"/>
</dbReference>
<evidence type="ECO:0000256" key="12">
    <source>
        <dbReference type="ARBA" id="ARBA00061338"/>
    </source>
</evidence>
<comment type="subunit">
    <text evidence="2">Monomer.</text>
</comment>
<comment type="subcellular location">
    <subcellularLocation>
        <location evidence="1">Cytoplasm</location>
    </subcellularLocation>
</comment>
<evidence type="ECO:0000256" key="9">
    <source>
        <dbReference type="ARBA" id="ARBA00022884"/>
    </source>
</evidence>
<evidence type="ECO:0000313" key="18">
    <source>
        <dbReference type="Proteomes" id="UP000070284"/>
    </source>
</evidence>
<keyword evidence="18" id="KW-1185">Reference proteome</keyword>
<evidence type="ECO:0000256" key="5">
    <source>
        <dbReference type="ARBA" id="ARBA00022603"/>
    </source>
</evidence>
<accession>A0A133UHU4</accession>
<dbReference type="CDD" id="cd02440">
    <property type="entry name" value="AdoMet_MTases"/>
    <property type="match status" value="1"/>
</dbReference>
<dbReference type="InterPro" id="IPR029063">
    <property type="entry name" value="SAM-dependent_MTases_sf"/>
</dbReference>
<sequence>MRKMNRLTFLLSGEHPTLPTSEVKGAIEAENFDYEVIEELDQVLTLKTEADPMILSRRLGMCHWIGEHFCSAQTDIIDSLASSDLVDFLPQSKSIAVRVRRIKNYLPEVDNQELAREIADRILEDFNYEIDLETPDNEIAVLLTEGKYVLALILARIDRAEIEERSPPKRAAVHPTTLQPNFARALVNLARTPREGTFLDPFCGVGGILLEAGLMGAEPLGVDMDSKQIEGARENLEEAGIGKFELRQEDARELEIGEVDAIATDPPYGRQASTGGLELKELYESTMPVLADVLKSGRYLCISPPLELDLEEITIDLSLDPVERHQQRVHKSLSRNIYVFRRS</sequence>
<dbReference type="GO" id="GO:0000049">
    <property type="term" value="F:tRNA binding"/>
    <property type="evidence" value="ECO:0007669"/>
    <property type="project" value="UniProtKB-KW"/>
</dbReference>
<feature type="domain" description="Ribosomal RNA large subunit methyltransferase K/L-like methyltransferase" evidence="15">
    <location>
        <begin position="169"/>
        <end position="330"/>
    </location>
</feature>
<evidence type="ECO:0000313" key="17">
    <source>
        <dbReference type="EMBL" id="KXA93791.1"/>
    </source>
</evidence>
<dbReference type="FunFam" id="3.40.50.150:FF:000251">
    <property type="entry name" value="Putative RNA methylase"/>
    <property type="match status" value="1"/>
</dbReference>
<dbReference type="GO" id="GO:0160101">
    <property type="term" value="F:tRNA (guanine(10)-N2)-dimethyltransferase activity"/>
    <property type="evidence" value="ECO:0007669"/>
    <property type="project" value="UniProtKB-EC"/>
</dbReference>
<dbReference type="Gene3D" id="3.40.50.150">
    <property type="entry name" value="Vaccinia Virus protein VP39"/>
    <property type="match status" value="1"/>
</dbReference>
<feature type="domain" description="THUMP" evidence="16">
    <location>
        <begin position="87"/>
        <end position="150"/>
    </location>
</feature>
<keyword evidence="7" id="KW-0949">S-adenosyl-L-methionine</keyword>
<keyword evidence="9" id="KW-0694">RNA-binding</keyword>
<dbReference type="Pfam" id="PF01170">
    <property type="entry name" value="UPF0020"/>
    <property type="match status" value="1"/>
</dbReference>
<organism evidence="17 18">
    <name type="scientific">candidate division MSBL1 archaeon SCGC-AAA259E19</name>
    <dbReference type="NCBI Taxonomy" id="1698264"/>
    <lineage>
        <taxon>Archaea</taxon>
        <taxon>Methanobacteriati</taxon>
        <taxon>Methanobacteriota</taxon>
        <taxon>candidate division MSBL1</taxon>
    </lineage>
</organism>
<dbReference type="SUPFAM" id="SSF53335">
    <property type="entry name" value="S-adenosyl-L-methionine-dependent methyltransferases"/>
    <property type="match status" value="1"/>
</dbReference>
<dbReference type="GO" id="GO:0030488">
    <property type="term" value="P:tRNA methylation"/>
    <property type="evidence" value="ECO:0007669"/>
    <property type="project" value="TreeGrafter"/>
</dbReference>
<protein>
    <recommendedName>
        <fullName evidence="13">tRNA (guanine(10)-N(2))-dimethyltransferase</fullName>
        <ecNumber evidence="13">2.1.1.213</ecNumber>
    </recommendedName>
    <alternativeName>
        <fullName evidence="14">tRNA:G10 dimethyltransferase</fullName>
    </alternativeName>
</protein>
<evidence type="ECO:0000256" key="14">
    <source>
        <dbReference type="ARBA" id="ARBA00082665"/>
    </source>
</evidence>
<evidence type="ECO:0000256" key="11">
    <source>
        <dbReference type="ARBA" id="ARBA00054380"/>
    </source>
</evidence>
<evidence type="ECO:0000256" key="10">
    <source>
        <dbReference type="ARBA" id="ARBA00051883"/>
    </source>
</evidence>
<evidence type="ECO:0000256" key="3">
    <source>
        <dbReference type="ARBA" id="ARBA00022490"/>
    </source>
</evidence>
<keyword evidence="3" id="KW-0963">Cytoplasm</keyword>
<comment type="caution">
    <text evidence="17">The sequence shown here is derived from an EMBL/GenBank/DDBJ whole genome shotgun (WGS) entry which is preliminary data.</text>
</comment>
<dbReference type="PROSITE" id="PS00092">
    <property type="entry name" value="N6_MTASE"/>
    <property type="match status" value="1"/>
</dbReference>
<dbReference type="EC" id="2.1.1.213" evidence="13"/>
<comment type="similarity">
    <text evidence="12">Belongs to the methyltransferase superfamily. Trm-G10 family.</text>
</comment>
<proteinExistence type="inferred from homology"/>
<dbReference type="SUPFAM" id="SSF143437">
    <property type="entry name" value="THUMP domain-like"/>
    <property type="match status" value="1"/>
</dbReference>
<evidence type="ECO:0000256" key="6">
    <source>
        <dbReference type="ARBA" id="ARBA00022679"/>
    </source>
</evidence>
<evidence type="ECO:0000256" key="4">
    <source>
        <dbReference type="ARBA" id="ARBA00022555"/>
    </source>
</evidence>
<dbReference type="InterPro" id="IPR002052">
    <property type="entry name" value="DNA_methylase_N6_adenine_CS"/>
</dbReference>
<keyword evidence="8" id="KW-0819">tRNA processing</keyword>
<evidence type="ECO:0000256" key="8">
    <source>
        <dbReference type="ARBA" id="ARBA00022694"/>
    </source>
</evidence>
<keyword evidence="6" id="KW-0808">Transferase</keyword>
<dbReference type="Pfam" id="PF02926">
    <property type="entry name" value="THUMP"/>
    <property type="match status" value="1"/>
</dbReference>
<dbReference type="Gene3D" id="3.30.2130.30">
    <property type="match status" value="1"/>
</dbReference>
<dbReference type="InterPro" id="IPR004114">
    <property type="entry name" value="THUMP_dom"/>
</dbReference>